<dbReference type="NCBIfam" id="TIGR00001">
    <property type="entry name" value="rpmI_bact"/>
    <property type="match status" value="1"/>
</dbReference>
<reference evidence="6" key="1">
    <citation type="submission" date="2019-10" db="EMBL/GenBank/DDBJ databases">
        <authorList>
            <consortium name="DOE Joint Genome Institute"/>
            <person name="Kuo A."/>
            <person name="Miyauchi S."/>
            <person name="Kiss E."/>
            <person name="Drula E."/>
            <person name="Kohler A."/>
            <person name="Sanchez-Garcia M."/>
            <person name="Andreopoulos B."/>
            <person name="Barry K.W."/>
            <person name="Bonito G."/>
            <person name="Buee M."/>
            <person name="Carver A."/>
            <person name="Chen C."/>
            <person name="Cichocki N."/>
            <person name="Clum A."/>
            <person name="Culley D."/>
            <person name="Crous P.W."/>
            <person name="Fauchery L."/>
            <person name="Girlanda M."/>
            <person name="Hayes R."/>
            <person name="Keri Z."/>
            <person name="LaButti K."/>
            <person name="Lipzen A."/>
            <person name="Lombard V."/>
            <person name="Magnuson J."/>
            <person name="Maillard F."/>
            <person name="Morin E."/>
            <person name="Murat C."/>
            <person name="Nolan M."/>
            <person name="Ohm R."/>
            <person name="Pangilinan J."/>
            <person name="Pereira M."/>
            <person name="Perotto S."/>
            <person name="Peter M."/>
            <person name="Riley R."/>
            <person name="Sitrit Y."/>
            <person name="Stielow B."/>
            <person name="Szollosi G."/>
            <person name="Zifcakova L."/>
            <person name="Stursova M."/>
            <person name="Spatafora J.W."/>
            <person name="Tedersoo L."/>
            <person name="Vaario L.-M."/>
            <person name="Yamada A."/>
            <person name="Yan M."/>
            <person name="Wang P."/>
            <person name="Xu J."/>
            <person name="Bruns T."/>
            <person name="Baldrian P."/>
            <person name="Vilgalys R."/>
            <person name="Henrissat B."/>
            <person name="Grigoriev I.V."/>
            <person name="Hibbett D."/>
            <person name="Nagy L.G."/>
            <person name="Martin F.M."/>
        </authorList>
    </citation>
    <scope>NUCLEOTIDE SEQUENCE</scope>
    <source>
        <strain evidence="6">BED1</strain>
    </source>
</reference>
<keyword evidence="3 4" id="KW-0687">Ribonucleoprotein</keyword>
<evidence type="ECO:0000256" key="1">
    <source>
        <dbReference type="ARBA" id="ARBA00006598"/>
    </source>
</evidence>
<dbReference type="InterPro" id="IPR021137">
    <property type="entry name" value="Ribosomal_bL35-like"/>
</dbReference>
<dbReference type="EMBL" id="WHUW01000008">
    <property type="protein sequence ID" value="KAF8442826.1"/>
    <property type="molecule type" value="Genomic_DNA"/>
</dbReference>
<dbReference type="PRINTS" id="PR00064">
    <property type="entry name" value="RIBOSOMALL35"/>
</dbReference>
<dbReference type="GO" id="GO:0006412">
    <property type="term" value="P:translation"/>
    <property type="evidence" value="ECO:0007669"/>
    <property type="project" value="InterPro"/>
</dbReference>
<feature type="compositionally biased region" description="Basic residues" evidence="5">
    <location>
        <begin position="42"/>
        <end position="60"/>
    </location>
</feature>
<sequence length="86" mass="9554">MFFKNLLATARSFSTSAVANFPKLKTHSGAKKRWHAIASGKFKRAHANHSHKNVSKRPARKNNLAQTAYSTSQSQTATLKKLLPYA</sequence>
<evidence type="ECO:0000256" key="3">
    <source>
        <dbReference type="ARBA" id="ARBA00023274"/>
    </source>
</evidence>
<evidence type="ECO:0000256" key="2">
    <source>
        <dbReference type="ARBA" id="ARBA00022980"/>
    </source>
</evidence>
<dbReference type="Gene3D" id="4.10.410.60">
    <property type="match status" value="1"/>
</dbReference>
<comment type="caution">
    <text evidence="6">The sequence shown here is derived from an EMBL/GenBank/DDBJ whole genome shotgun (WGS) entry which is preliminary data.</text>
</comment>
<feature type="region of interest" description="Disordered" evidence="5">
    <location>
        <begin position="42"/>
        <end position="72"/>
    </location>
</feature>
<dbReference type="AlphaFoldDB" id="A0AAD4BXB8"/>
<protein>
    <recommendedName>
        <fullName evidence="4">50S ribosomal protein L35</fullName>
    </recommendedName>
</protein>
<organism evidence="6 7">
    <name type="scientific">Boletus edulis BED1</name>
    <dbReference type="NCBI Taxonomy" id="1328754"/>
    <lineage>
        <taxon>Eukaryota</taxon>
        <taxon>Fungi</taxon>
        <taxon>Dikarya</taxon>
        <taxon>Basidiomycota</taxon>
        <taxon>Agaricomycotina</taxon>
        <taxon>Agaricomycetes</taxon>
        <taxon>Agaricomycetidae</taxon>
        <taxon>Boletales</taxon>
        <taxon>Boletineae</taxon>
        <taxon>Boletaceae</taxon>
        <taxon>Boletoideae</taxon>
        <taxon>Boletus</taxon>
    </lineage>
</organism>
<dbReference type="Proteomes" id="UP001194468">
    <property type="component" value="Unassembled WGS sequence"/>
</dbReference>
<dbReference type="GO" id="GO:0015934">
    <property type="term" value="C:large ribosomal subunit"/>
    <property type="evidence" value="ECO:0007669"/>
    <property type="project" value="TreeGrafter"/>
</dbReference>
<dbReference type="Pfam" id="PF01632">
    <property type="entry name" value="Ribosomal_L35p"/>
    <property type="match status" value="1"/>
</dbReference>
<dbReference type="PANTHER" id="PTHR33343:SF1">
    <property type="entry name" value="LARGE RIBOSOMAL SUBUNIT PROTEIN BL35M"/>
    <property type="match status" value="1"/>
</dbReference>
<keyword evidence="2 4" id="KW-0689">Ribosomal protein</keyword>
<keyword evidence="7" id="KW-1185">Reference proteome</keyword>
<accession>A0AAD4BXB8</accession>
<evidence type="ECO:0000313" key="7">
    <source>
        <dbReference type="Proteomes" id="UP001194468"/>
    </source>
</evidence>
<name>A0AAD4BXB8_BOLED</name>
<evidence type="ECO:0000256" key="5">
    <source>
        <dbReference type="SAM" id="MobiDB-lite"/>
    </source>
</evidence>
<proteinExistence type="inferred from homology"/>
<dbReference type="GO" id="GO:0003735">
    <property type="term" value="F:structural constituent of ribosome"/>
    <property type="evidence" value="ECO:0007669"/>
    <property type="project" value="InterPro"/>
</dbReference>
<gene>
    <name evidence="6" type="ORF">L210DRAFT_3396209</name>
</gene>
<reference evidence="6" key="2">
    <citation type="journal article" date="2020" name="Nat. Commun.">
        <title>Large-scale genome sequencing of mycorrhizal fungi provides insights into the early evolution of symbiotic traits.</title>
        <authorList>
            <person name="Miyauchi S."/>
            <person name="Kiss E."/>
            <person name="Kuo A."/>
            <person name="Drula E."/>
            <person name="Kohler A."/>
            <person name="Sanchez-Garcia M."/>
            <person name="Morin E."/>
            <person name="Andreopoulos B."/>
            <person name="Barry K.W."/>
            <person name="Bonito G."/>
            <person name="Buee M."/>
            <person name="Carver A."/>
            <person name="Chen C."/>
            <person name="Cichocki N."/>
            <person name="Clum A."/>
            <person name="Culley D."/>
            <person name="Crous P.W."/>
            <person name="Fauchery L."/>
            <person name="Girlanda M."/>
            <person name="Hayes R.D."/>
            <person name="Keri Z."/>
            <person name="LaButti K."/>
            <person name="Lipzen A."/>
            <person name="Lombard V."/>
            <person name="Magnuson J."/>
            <person name="Maillard F."/>
            <person name="Murat C."/>
            <person name="Nolan M."/>
            <person name="Ohm R.A."/>
            <person name="Pangilinan J."/>
            <person name="Pereira M.F."/>
            <person name="Perotto S."/>
            <person name="Peter M."/>
            <person name="Pfister S."/>
            <person name="Riley R."/>
            <person name="Sitrit Y."/>
            <person name="Stielow J.B."/>
            <person name="Szollosi G."/>
            <person name="Zifcakova L."/>
            <person name="Stursova M."/>
            <person name="Spatafora J.W."/>
            <person name="Tedersoo L."/>
            <person name="Vaario L.M."/>
            <person name="Yamada A."/>
            <person name="Yan M."/>
            <person name="Wang P."/>
            <person name="Xu J."/>
            <person name="Bruns T."/>
            <person name="Baldrian P."/>
            <person name="Vilgalys R."/>
            <person name="Dunand C."/>
            <person name="Henrissat B."/>
            <person name="Grigoriev I.V."/>
            <person name="Hibbett D."/>
            <person name="Nagy L.G."/>
            <person name="Martin F.M."/>
        </authorList>
    </citation>
    <scope>NUCLEOTIDE SEQUENCE</scope>
    <source>
        <strain evidence="6">BED1</strain>
    </source>
</reference>
<dbReference type="FunFam" id="4.10.410.60:FF:000001">
    <property type="entry name" value="50S ribosomal protein L35"/>
    <property type="match status" value="1"/>
</dbReference>
<dbReference type="SUPFAM" id="SSF143034">
    <property type="entry name" value="L35p-like"/>
    <property type="match status" value="1"/>
</dbReference>
<dbReference type="PANTHER" id="PTHR33343">
    <property type="entry name" value="54S RIBOSOMAL PROTEIN BL35M"/>
    <property type="match status" value="1"/>
</dbReference>
<dbReference type="InterPro" id="IPR001706">
    <property type="entry name" value="Ribosomal_bL35"/>
</dbReference>
<comment type="similarity">
    <text evidence="1 4">Belongs to the bacterial ribosomal protein bL35 family.</text>
</comment>
<evidence type="ECO:0000313" key="6">
    <source>
        <dbReference type="EMBL" id="KAF8442826.1"/>
    </source>
</evidence>
<evidence type="ECO:0000256" key="4">
    <source>
        <dbReference type="RuleBase" id="RU000568"/>
    </source>
</evidence>
<dbReference type="InterPro" id="IPR037229">
    <property type="entry name" value="Ribosomal_bL35_sf"/>
</dbReference>
<dbReference type="HAMAP" id="MF_00514">
    <property type="entry name" value="Ribosomal_bL35"/>
    <property type="match status" value="1"/>
</dbReference>